<dbReference type="RefSeq" id="WP_003048053.1">
    <property type="nucleotide sequence ID" value="NZ_LHCI01000106.1"/>
</dbReference>
<dbReference type="Proteomes" id="UP000037685">
    <property type="component" value="Unassembled WGS sequence"/>
</dbReference>
<dbReference type="Gene3D" id="3.40.5.90">
    <property type="entry name" value="CDGSH iron-sulfur domain, mitoNEET-type"/>
    <property type="match status" value="1"/>
</dbReference>
<organism evidence="6 7">
    <name type="scientific">Thermus aquaticus</name>
    <dbReference type="NCBI Taxonomy" id="271"/>
    <lineage>
        <taxon>Bacteria</taxon>
        <taxon>Thermotogati</taxon>
        <taxon>Deinococcota</taxon>
        <taxon>Deinococci</taxon>
        <taxon>Thermales</taxon>
        <taxon>Thermaceae</taxon>
        <taxon>Thermus</taxon>
    </lineage>
</organism>
<dbReference type="GO" id="GO:0046872">
    <property type="term" value="F:metal ion binding"/>
    <property type="evidence" value="ECO:0007669"/>
    <property type="project" value="UniProtKB-KW"/>
</dbReference>
<keyword evidence="3" id="KW-0408">Iron</keyword>
<evidence type="ECO:0000313" key="6">
    <source>
        <dbReference type="EMBL" id="KOX90090.1"/>
    </source>
</evidence>
<keyword evidence="2" id="KW-0479">Metal-binding</keyword>
<dbReference type="InterPro" id="IPR042216">
    <property type="entry name" value="MitoNEET_CISD"/>
</dbReference>
<dbReference type="GO" id="GO:0051537">
    <property type="term" value="F:2 iron, 2 sulfur cluster binding"/>
    <property type="evidence" value="ECO:0007669"/>
    <property type="project" value="UniProtKB-KW"/>
</dbReference>
<name>A0A0N0U8B9_THEAQ</name>
<evidence type="ECO:0000256" key="2">
    <source>
        <dbReference type="ARBA" id="ARBA00022723"/>
    </source>
</evidence>
<evidence type="ECO:0000256" key="3">
    <source>
        <dbReference type="ARBA" id="ARBA00023004"/>
    </source>
</evidence>
<evidence type="ECO:0000256" key="1">
    <source>
        <dbReference type="ARBA" id="ARBA00022714"/>
    </source>
</evidence>
<dbReference type="GO" id="GO:0005737">
    <property type="term" value="C:cytoplasm"/>
    <property type="evidence" value="ECO:0007669"/>
    <property type="project" value="UniProtKB-ARBA"/>
</dbReference>
<dbReference type="PATRIC" id="fig|271.14.peg.1351"/>
<proteinExistence type="predicted"/>
<dbReference type="EMBL" id="LHCI01000106">
    <property type="protein sequence ID" value="KOX90090.1"/>
    <property type="molecule type" value="Genomic_DNA"/>
</dbReference>
<dbReference type="AlphaFoldDB" id="A0A0N0U8B9"/>
<reference evidence="6 7" key="1">
    <citation type="submission" date="2015-07" db="EMBL/GenBank/DDBJ databases">
        <authorList>
            <person name="Noorani M."/>
        </authorList>
    </citation>
    <scope>NUCLEOTIDE SEQUENCE [LARGE SCALE GENOMIC DNA]</scope>
    <source>
        <strain evidence="7">ATCC 25104 / DSM 625 / JCM 10724 / NBRC 103206 / NCIMB 11243 / YT-1</strain>
    </source>
</reference>
<keyword evidence="4" id="KW-0411">Iron-sulfur</keyword>
<protein>
    <submittedName>
        <fullName evidence="6">Iron-binding zinc finger CDGSH type</fullName>
    </submittedName>
</protein>
<feature type="domain" description="Iron-binding zinc finger CDGSH type" evidence="5">
    <location>
        <begin position="8"/>
        <end position="59"/>
    </location>
</feature>
<keyword evidence="1" id="KW-0001">2Fe-2S</keyword>
<gene>
    <name evidence="6" type="ORF">BVI061214_01277</name>
</gene>
<accession>A0A0N0U8B9</accession>
<comment type="caution">
    <text evidence="6">The sequence shown here is derived from an EMBL/GenBank/DDBJ whole genome shotgun (WGS) entry which is preliminary data.</text>
</comment>
<dbReference type="SMART" id="SM00704">
    <property type="entry name" value="ZnF_CDGSH"/>
    <property type="match status" value="1"/>
</dbReference>
<sequence length="72" mass="8091">MRLRFRENGPYVLDLPEGTTFRWNGKEMRLEKAKLALCRCGGSGNKPFCDGSHKELGFQGEAGELESFQAKP</sequence>
<evidence type="ECO:0000259" key="5">
    <source>
        <dbReference type="SMART" id="SM00704"/>
    </source>
</evidence>
<dbReference type="InterPro" id="IPR018967">
    <property type="entry name" value="FeS-contain_CDGSH-typ"/>
</dbReference>
<dbReference type="Pfam" id="PF09360">
    <property type="entry name" value="zf-CDGSH"/>
    <property type="match status" value="1"/>
</dbReference>
<evidence type="ECO:0000256" key="4">
    <source>
        <dbReference type="ARBA" id="ARBA00023014"/>
    </source>
</evidence>
<evidence type="ECO:0000313" key="7">
    <source>
        <dbReference type="Proteomes" id="UP000037685"/>
    </source>
</evidence>